<evidence type="ECO:0008006" key="4">
    <source>
        <dbReference type="Google" id="ProtNLM"/>
    </source>
</evidence>
<proteinExistence type="predicted"/>
<evidence type="ECO:0000313" key="2">
    <source>
        <dbReference type="EMBL" id="RKU41340.1"/>
    </source>
</evidence>
<dbReference type="AlphaFoldDB" id="A0A420Y0P7"/>
<name>A0A420Y0P7_9PEZI</name>
<gene>
    <name evidence="2" type="ORF">DL546_004408</name>
</gene>
<reference evidence="2 3" key="1">
    <citation type="submission" date="2018-08" db="EMBL/GenBank/DDBJ databases">
        <title>Draft genome of the lignicolous fungus Coniochaeta pulveracea.</title>
        <authorList>
            <person name="Borstlap C.J."/>
            <person name="De Witt R.N."/>
            <person name="Botha A."/>
            <person name="Volschenk H."/>
        </authorList>
    </citation>
    <scope>NUCLEOTIDE SEQUENCE [LARGE SCALE GENOMIC DNA]</scope>
    <source>
        <strain evidence="2 3">CAB683</strain>
    </source>
</reference>
<evidence type="ECO:0000313" key="3">
    <source>
        <dbReference type="Proteomes" id="UP000275385"/>
    </source>
</evidence>
<organism evidence="2 3">
    <name type="scientific">Coniochaeta pulveracea</name>
    <dbReference type="NCBI Taxonomy" id="177199"/>
    <lineage>
        <taxon>Eukaryota</taxon>
        <taxon>Fungi</taxon>
        <taxon>Dikarya</taxon>
        <taxon>Ascomycota</taxon>
        <taxon>Pezizomycotina</taxon>
        <taxon>Sordariomycetes</taxon>
        <taxon>Sordariomycetidae</taxon>
        <taxon>Coniochaetales</taxon>
        <taxon>Coniochaetaceae</taxon>
        <taxon>Coniochaeta</taxon>
    </lineage>
</organism>
<feature type="region of interest" description="Disordered" evidence="1">
    <location>
        <begin position="85"/>
        <end position="121"/>
    </location>
</feature>
<sequence>MFGFDDAKSARDELYDGQPHESKLSHEFVGGAAAFEAMHLFENQQREKGEAVNHGFAKEMLAAFAGAEVDKLIETKGLDAIDAEKAKRHARQQAEQLYDQQYGDMDMYDPNQRGAHDSLNY</sequence>
<comment type="caution">
    <text evidence="2">The sequence shown here is derived from an EMBL/GenBank/DDBJ whole genome shotgun (WGS) entry which is preliminary data.</text>
</comment>
<dbReference type="OrthoDB" id="9895617at2759"/>
<dbReference type="Pfam" id="PF12585">
    <property type="entry name" value="DUF3759"/>
    <property type="match status" value="1"/>
</dbReference>
<dbReference type="Proteomes" id="UP000275385">
    <property type="component" value="Unassembled WGS sequence"/>
</dbReference>
<accession>A0A420Y0P7</accession>
<dbReference type="PANTHER" id="PTHR37450">
    <property type="entry name" value="CIPC PROTEIN"/>
    <property type="match status" value="1"/>
</dbReference>
<dbReference type="InterPro" id="IPR022234">
    <property type="entry name" value="DUF3759"/>
</dbReference>
<evidence type="ECO:0000256" key="1">
    <source>
        <dbReference type="SAM" id="MobiDB-lite"/>
    </source>
</evidence>
<dbReference type="PANTHER" id="PTHR37450:SF1">
    <property type="entry name" value="CIPC PROTEIN"/>
    <property type="match status" value="1"/>
</dbReference>
<feature type="compositionally biased region" description="Low complexity" evidence="1">
    <location>
        <begin position="98"/>
        <end position="109"/>
    </location>
</feature>
<dbReference type="STRING" id="177199.A0A420Y0P7"/>
<dbReference type="EMBL" id="QVQW01000077">
    <property type="protein sequence ID" value="RKU41340.1"/>
    <property type="molecule type" value="Genomic_DNA"/>
</dbReference>
<keyword evidence="3" id="KW-1185">Reference proteome</keyword>
<protein>
    <recommendedName>
        <fullName evidence="4">CipC-like antibiotic response protein</fullName>
    </recommendedName>
</protein>